<protein>
    <submittedName>
        <fullName evidence="2">Uncharacterized protein</fullName>
    </submittedName>
</protein>
<proteinExistence type="predicted"/>
<reference evidence="2 3" key="1">
    <citation type="submission" date="2020-02" db="EMBL/GenBank/DDBJ databases">
        <authorList>
            <person name="Ferguson B K."/>
        </authorList>
    </citation>
    <scope>NUCLEOTIDE SEQUENCE [LARGE SCALE GENOMIC DNA]</scope>
</reference>
<feature type="compositionally biased region" description="Low complexity" evidence="1">
    <location>
        <begin position="23"/>
        <end position="51"/>
    </location>
</feature>
<keyword evidence="3" id="KW-1185">Reference proteome</keyword>
<name>A0A6H5HQ02_9HEMI</name>
<organism evidence="2 3">
    <name type="scientific">Nesidiocoris tenuis</name>
    <dbReference type="NCBI Taxonomy" id="355587"/>
    <lineage>
        <taxon>Eukaryota</taxon>
        <taxon>Metazoa</taxon>
        <taxon>Ecdysozoa</taxon>
        <taxon>Arthropoda</taxon>
        <taxon>Hexapoda</taxon>
        <taxon>Insecta</taxon>
        <taxon>Pterygota</taxon>
        <taxon>Neoptera</taxon>
        <taxon>Paraneoptera</taxon>
        <taxon>Hemiptera</taxon>
        <taxon>Heteroptera</taxon>
        <taxon>Panheteroptera</taxon>
        <taxon>Cimicomorpha</taxon>
        <taxon>Miridae</taxon>
        <taxon>Dicyphina</taxon>
        <taxon>Nesidiocoris</taxon>
    </lineage>
</organism>
<dbReference type="Proteomes" id="UP000479000">
    <property type="component" value="Unassembled WGS sequence"/>
</dbReference>
<sequence>MHDGRVDLIPMIGRVRQCRRGHGSFISGPRGSRGSIGRDLLSSSLSRIRMP</sequence>
<feature type="region of interest" description="Disordered" evidence="1">
    <location>
        <begin position="22"/>
        <end position="51"/>
    </location>
</feature>
<feature type="non-terminal residue" evidence="2">
    <location>
        <position position="51"/>
    </location>
</feature>
<gene>
    <name evidence="2" type="ORF">NTEN_LOCUS23511</name>
</gene>
<dbReference type="AlphaFoldDB" id="A0A6H5HQ02"/>
<evidence type="ECO:0000313" key="3">
    <source>
        <dbReference type="Proteomes" id="UP000479000"/>
    </source>
</evidence>
<accession>A0A6H5HQ02</accession>
<evidence type="ECO:0000256" key="1">
    <source>
        <dbReference type="SAM" id="MobiDB-lite"/>
    </source>
</evidence>
<evidence type="ECO:0000313" key="2">
    <source>
        <dbReference type="EMBL" id="CAB0019864.1"/>
    </source>
</evidence>
<dbReference type="EMBL" id="CADCXU010034637">
    <property type="protein sequence ID" value="CAB0019864.1"/>
    <property type="molecule type" value="Genomic_DNA"/>
</dbReference>